<evidence type="ECO:0000313" key="1">
    <source>
        <dbReference type="EMBL" id="OGG52453.1"/>
    </source>
</evidence>
<sequence>MTRIAAKIAATELRKAGHSYNRISELLGISKSTLSGWLPDIPYTPNKETIARIGKALAASGAAKSKIKRESIELARKTAHGEIGKLTKRDLHMLGLGLYIGEGMKSTQITRFVNSNPAIVKIIIRWFVDVIGLRRENFTIRIHLYPDSNVRKSLQFWSETTNIPLSQFQKTQIDRRVNKKAFKAGKLPHGTAHLTIRALAEKRFGVFLARRILGWSDVVLGTNDLRA</sequence>
<dbReference type="Proteomes" id="UP000176863">
    <property type="component" value="Unassembled WGS sequence"/>
</dbReference>
<protein>
    <submittedName>
        <fullName evidence="1">Uncharacterized protein</fullName>
    </submittedName>
</protein>
<proteinExistence type="predicted"/>
<name>A0A1F6CTG0_9BACT</name>
<evidence type="ECO:0000313" key="2">
    <source>
        <dbReference type="Proteomes" id="UP000176863"/>
    </source>
</evidence>
<reference evidence="1 2" key="1">
    <citation type="journal article" date="2016" name="Nat. Commun.">
        <title>Thousands of microbial genomes shed light on interconnected biogeochemical processes in an aquifer system.</title>
        <authorList>
            <person name="Anantharaman K."/>
            <person name="Brown C.T."/>
            <person name="Hug L.A."/>
            <person name="Sharon I."/>
            <person name="Castelle C.J."/>
            <person name="Probst A.J."/>
            <person name="Thomas B.C."/>
            <person name="Singh A."/>
            <person name="Wilkins M.J."/>
            <person name="Karaoz U."/>
            <person name="Brodie E.L."/>
            <person name="Williams K.H."/>
            <person name="Hubbard S.S."/>
            <person name="Banfield J.F."/>
        </authorList>
    </citation>
    <scope>NUCLEOTIDE SEQUENCE [LARGE SCALE GENOMIC DNA]</scope>
</reference>
<gene>
    <name evidence="1" type="ORF">A2851_05445</name>
</gene>
<organism evidence="1 2">
    <name type="scientific">Candidatus Kaiserbacteria bacterium RIFCSPHIGHO2_01_FULL_53_29</name>
    <dbReference type="NCBI Taxonomy" id="1798480"/>
    <lineage>
        <taxon>Bacteria</taxon>
        <taxon>Candidatus Kaiseribacteriota</taxon>
    </lineage>
</organism>
<dbReference type="STRING" id="1798480.A2851_05445"/>
<dbReference type="EMBL" id="MFKT01000029">
    <property type="protein sequence ID" value="OGG52453.1"/>
    <property type="molecule type" value="Genomic_DNA"/>
</dbReference>
<dbReference type="AlphaFoldDB" id="A0A1F6CTG0"/>
<accession>A0A1F6CTG0</accession>
<comment type="caution">
    <text evidence="1">The sequence shown here is derived from an EMBL/GenBank/DDBJ whole genome shotgun (WGS) entry which is preliminary data.</text>
</comment>